<comment type="catalytic activity">
    <reaction evidence="8 9">
        <text>7,8-dihydroneopterin 3'-triphosphate + H2O = 6-carboxy-5,6,7,8-tetrahydropterin + triphosphate + acetaldehyde + 2 H(+)</text>
        <dbReference type="Rhea" id="RHEA:27966"/>
        <dbReference type="ChEBI" id="CHEBI:15343"/>
        <dbReference type="ChEBI" id="CHEBI:15377"/>
        <dbReference type="ChEBI" id="CHEBI:15378"/>
        <dbReference type="ChEBI" id="CHEBI:18036"/>
        <dbReference type="ChEBI" id="CHEBI:58462"/>
        <dbReference type="ChEBI" id="CHEBI:61032"/>
        <dbReference type="EC" id="4.1.2.50"/>
    </reaction>
</comment>
<evidence type="ECO:0000256" key="7">
    <source>
        <dbReference type="ARBA" id="ARBA00023239"/>
    </source>
</evidence>
<feature type="active site" description="Charge relay system" evidence="10">
    <location>
        <position position="69"/>
    </location>
</feature>
<dbReference type="InterPro" id="IPR007115">
    <property type="entry name" value="6-PTP_synth/QueD"/>
</dbReference>
<dbReference type="GO" id="GO:0008616">
    <property type="term" value="P:tRNA queuosine(34) biosynthetic process"/>
    <property type="evidence" value="ECO:0007669"/>
    <property type="project" value="UniProtKB-KW"/>
</dbReference>
<sequence length="118" mass="13424">MKVIIYKDFTFEAAHKLPLVPETHKCSKLHGHSFKVRISVEDELNDLGWVIDYADIKSACEPVIEVLDHSYLNEVPGLDNPTSENIAVWLWNEIQPKLAILSEIEVKETCNTGCIYRG</sequence>
<feature type="binding site" evidence="11">
    <location>
        <position position="15"/>
    </location>
    <ligand>
        <name>Zn(2+)</name>
        <dbReference type="ChEBI" id="CHEBI:29105"/>
    </ligand>
</feature>
<evidence type="ECO:0000256" key="11">
    <source>
        <dbReference type="PIRSR" id="PIRSR006113-2"/>
    </source>
</evidence>
<reference evidence="12 13" key="1">
    <citation type="submission" date="2015-10" db="EMBL/GenBank/DDBJ databases">
        <title>Metagenome-Assembled Genomes uncover a global brackish microbiome.</title>
        <authorList>
            <person name="Hugerth L.W."/>
            <person name="Larsson J."/>
            <person name="Alneberg J."/>
            <person name="Lindh M.V."/>
            <person name="Legrand C."/>
            <person name="Pinhassi J."/>
            <person name="Andersson A.F."/>
        </authorList>
    </citation>
    <scope>NUCLEOTIDE SEQUENCE [LARGE SCALE GENOMIC DNA]</scope>
    <source>
        <strain evidence="12">BACL1 MAG-120820-bin45</strain>
    </source>
</reference>
<keyword evidence="6 9" id="KW-0862">Zinc</keyword>
<keyword evidence="7 9" id="KW-0456">Lyase</keyword>
<evidence type="ECO:0000256" key="8">
    <source>
        <dbReference type="ARBA" id="ARBA00048807"/>
    </source>
</evidence>
<evidence type="ECO:0000256" key="5">
    <source>
        <dbReference type="ARBA" id="ARBA00022785"/>
    </source>
</evidence>
<feature type="binding site" evidence="11">
    <location>
        <position position="32"/>
    </location>
    <ligand>
        <name>Zn(2+)</name>
        <dbReference type="ChEBI" id="CHEBI:29105"/>
    </ligand>
</feature>
<protein>
    <recommendedName>
        <fullName evidence="3 9">6-carboxy-5,6,7,8-tetrahydropterin synthase</fullName>
        <ecNumber evidence="9">4.-.-.-</ecNumber>
    </recommendedName>
</protein>
<keyword evidence="4 9" id="KW-0479">Metal-binding</keyword>
<evidence type="ECO:0000256" key="10">
    <source>
        <dbReference type="PIRSR" id="PIRSR006113-1"/>
    </source>
</evidence>
<dbReference type="Gene3D" id="3.30.479.10">
    <property type="entry name" value="6-pyruvoyl tetrahydropterin synthase/QueD"/>
    <property type="match status" value="1"/>
</dbReference>
<dbReference type="PANTHER" id="PTHR12589">
    <property type="entry name" value="PYRUVOYL TETRAHYDROBIOPTERIN SYNTHASE"/>
    <property type="match status" value="1"/>
</dbReference>
<comment type="pathway">
    <text evidence="1 9">Purine metabolism; 7-cyano-7-deazaguanine biosynthesis.</text>
</comment>
<accession>A0A0R2U9U5</accession>
<dbReference type="UniPathway" id="UPA00391"/>
<dbReference type="Proteomes" id="UP000051027">
    <property type="component" value="Unassembled WGS sequence"/>
</dbReference>
<feature type="binding site" evidence="11">
    <location>
        <position position="30"/>
    </location>
    <ligand>
        <name>Zn(2+)</name>
        <dbReference type="ChEBI" id="CHEBI:29105"/>
    </ligand>
</feature>
<evidence type="ECO:0000256" key="3">
    <source>
        <dbReference type="ARBA" id="ARBA00018141"/>
    </source>
</evidence>
<dbReference type="PANTHER" id="PTHR12589:SF7">
    <property type="entry name" value="6-PYRUVOYL TETRAHYDROBIOPTERIN SYNTHASE"/>
    <property type="match status" value="1"/>
</dbReference>
<dbReference type="GO" id="GO:0070497">
    <property type="term" value="F:6-carboxytetrahydropterin synthase activity"/>
    <property type="evidence" value="ECO:0007669"/>
    <property type="project" value="UniProtKB-EC"/>
</dbReference>
<dbReference type="EC" id="4.-.-.-" evidence="9"/>
<keyword evidence="5 9" id="KW-0671">Queuosine biosynthesis</keyword>
<name>A0A0R2U9U5_9GAMM</name>
<evidence type="ECO:0000256" key="4">
    <source>
        <dbReference type="ARBA" id="ARBA00022723"/>
    </source>
</evidence>
<dbReference type="InterPro" id="IPR038418">
    <property type="entry name" value="6-PTP_synth/QueD_sf"/>
</dbReference>
<dbReference type="PIRSF" id="PIRSF006113">
    <property type="entry name" value="PTP_synth"/>
    <property type="match status" value="1"/>
</dbReference>
<evidence type="ECO:0000256" key="9">
    <source>
        <dbReference type="PIRNR" id="PIRNR006113"/>
    </source>
</evidence>
<comment type="similarity">
    <text evidence="2 9">Belongs to the PTPS family. QueD subfamily.</text>
</comment>
<dbReference type="FunFam" id="3.30.479.10:FF:000001">
    <property type="entry name" value="6-carboxy-5,6,7,8-tetrahydropterin synthase"/>
    <property type="match status" value="1"/>
</dbReference>
<evidence type="ECO:0000256" key="2">
    <source>
        <dbReference type="ARBA" id="ARBA00008900"/>
    </source>
</evidence>
<comment type="caution">
    <text evidence="12">The sequence shown here is derived from an EMBL/GenBank/DDBJ whole genome shotgun (WGS) entry which is preliminary data.</text>
</comment>
<dbReference type="GO" id="GO:0046872">
    <property type="term" value="F:metal ion binding"/>
    <property type="evidence" value="ECO:0007669"/>
    <property type="project" value="UniProtKB-KW"/>
</dbReference>
<dbReference type="AlphaFoldDB" id="A0A0R2U9U5"/>
<dbReference type="STRING" id="1655612.ABS10_02855"/>
<proteinExistence type="inferred from homology"/>
<dbReference type="NCBIfam" id="TIGR03367">
    <property type="entry name" value="queuosine_QueD"/>
    <property type="match status" value="1"/>
</dbReference>
<comment type="cofactor">
    <cofactor evidence="9 11">
        <name>Zn(2+)</name>
        <dbReference type="ChEBI" id="CHEBI:29105"/>
    </cofactor>
    <text evidence="9 11">Binds 1 zinc ion per subunit.</text>
</comment>
<feature type="active site" description="Charge relay system" evidence="10">
    <location>
        <position position="108"/>
    </location>
</feature>
<evidence type="ECO:0000256" key="6">
    <source>
        <dbReference type="ARBA" id="ARBA00022833"/>
    </source>
</evidence>
<organism evidence="12 13">
    <name type="scientific">SAR86 cluster bacterium BACL1 MAG-120820-bin45</name>
    <dbReference type="NCBI Taxonomy" id="1655612"/>
    <lineage>
        <taxon>Bacteria</taxon>
        <taxon>Pseudomonadati</taxon>
        <taxon>Pseudomonadota</taxon>
        <taxon>Gammaproteobacteria</taxon>
        <taxon>SAR86 cluster</taxon>
    </lineage>
</organism>
<dbReference type="EMBL" id="LICS01000004">
    <property type="protein sequence ID" value="KRO96268.1"/>
    <property type="molecule type" value="Genomic_DNA"/>
</dbReference>
<evidence type="ECO:0000313" key="12">
    <source>
        <dbReference type="EMBL" id="KRO96268.1"/>
    </source>
</evidence>
<dbReference type="SUPFAM" id="SSF55620">
    <property type="entry name" value="Tetrahydrobiopterin biosynthesis enzymes-like"/>
    <property type="match status" value="1"/>
</dbReference>
<evidence type="ECO:0000256" key="1">
    <source>
        <dbReference type="ARBA" id="ARBA00005061"/>
    </source>
</evidence>
<dbReference type="Pfam" id="PF01242">
    <property type="entry name" value="PTPS"/>
    <property type="match status" value="1"/>
</dbReference>
<evidence type="ECO:0000313" key="13">
    <source>
        <dbReference type="Proteomes" id="UP000051027"/>
    </source>
</evidence>
<gene>
    <name evidence="12" type="ORF">ABS10_02855</name>
</gene>
<feature type="active site" description="Proton acceptor" evidence="10">
    <location>
        <position position="26"/>
    </location>
</feature>